<accession>A0ABD1Z1M7</accession>
<evidence type="ECO:0000313" key="2">
    <source>
        <dbReference type="EMBL" id="KAL2641700.1"/>
    </source>
</evidence>
<dbReference type="InterPro" id="IPR036890">
    <property type="entry name" value="HATPase_C_sf"/>
</dbReference>
<proteinExistence type="predicted"/>
<dbReference type="PANTHER" id="PTHR32387">
    <property type="entry name" value="WU:FJ29H11"/>
    <property type="match status" value="1"/>
</dbReference>
<dbReference type="Proteomes" id="UP001605036">
    <property type="component" value="Unassembled WGS sequence"/>
</dbReference>
<feature type="domain" description="Sacsin/Nov" evidence="1">
    <location>
        <begin position="79"/>
        <end position="205"/>
    </location>
</feature>
<dbReference type="EMBL" id="JBHFFA010000002">
    <property type="protein sequence ID" value="KAL2641700.1"/>
    <property type="molecule type" value="Genomic_DNA"/>
</dbReference>
<comment type="caution">
    <text evidence="2">The sequence shown here is derived from an EMBL/GenBank/DDBJ whole genome shotgun (WGS) entry which is preliminary data.</text>
</comment>
<gene>
    <name evidence="2" type="ORF">R1flu_009287</name>
</gene>
<organism evidence="2 3">
    <name type="scientific">Riccia fluitans</name>
    <dbReference type="NCBI Taxonomy" id="41844"/>
    <lineage>
        <taxon>Eukaryota</taxon>
        <taxon>Viridiplantae</taxon>
        <taxon>Streptophyta</taxon>
        <taxon>Embryophyta</taxon>
        <taxon>Marchantiophyta</taxon>
        <taxon>Marchantiopsida</taxon>
        <taxon>Marchantiidae</taxon>
        <taxon>Marchantiales</taxon>
        <taxon>Ricciaceae</taxon>
        <taxon>Riccia</taxon>
    </lineage>
</organism>
<protein>
    <recommendedName>
        <fullName evidence="1">Sacsin/Nov domain-containing protein</fullName>
    </recommendedName>
</protein>
<dbReference type="InterPro" id="IPR058210">
    <property type="entry name" value="SACS/Nov_dom"/>
</dbReference>
<dbReference type="Gene3D" id="3.30.565.10">
    <property type="entry name" value="Histidine kinase-like ATPase, C-terminal domain"/>
    <property type="match status" value="1"/>
</dbReference>
<dbReference type="Pfam" id="PF25794">
    <property type="entry name" value="SACS"/>
    <property type="match status" value="1"/>
</dbReference>
<dbReference type="InterPro" id="IPR052957">
    <property type="entry name" value="Auxin_embryo_med"/>
</dbReference>
<sequence>MGKLKKRIFRLRFIVNSQEQGRESARGYTTPLCRTVPKGYSFYIRTHPNAEDNSYAPGVEPQLDLVLTKTDITEVGASATLILFNNELGFQERNISALCSVGQSTKKGKRNEGYIGEKGIGFKSVFVVTSTPYIISNGFRIRFSDSGGEHVGSAEGIGYIVPKWVDKPSDEELLQFWRPPADQTTQNALPSTVIVLPLRPEKEVSVRNELKQISPETILFFKRITRLRIRNETGGHNHVEEIVISRSDSRREPAGNTAGFTSRVSVVKEPAHIAESCHYFLWEQRFDVPPNASVDQRREMKTWFIQLAFPHIDRIAGGSPGSVYAFLPSQLDAGLPFIVNADFLLVSSRETLKFDSPWNKGILDCVPKAFCASMEALVQGTSYCRISPQHIYKFVPVKDCHPQLKSIQQQIFRNLTTQEVIVVAENVGSRNGRLCRPSDSKRVNPCFRLILEKAVKERKITSAVSEAAWSLVHGSVQKTYGGALDKLDVPWMTRLEYIDILMDTDWLLQVSDELYLEILSFVSTKLSFQARTKLEQIDNAAIKSRINSLKLVKYQGMQGVDWLSLNDIKNSKLQLYVSHPQAGSHLCKWIERFSPWMKYHFLPHRTVAAIENKLPEHPGVKWLSESALVQKTDVKQFALEHVTRCTKSVENSSNILDPQFFILVWKFVYTSILEGELKDFPRMRSDFAVVDETGQVQWVSPNALVLLPRNCSRWPSLMIQKAWFSHSGAIIRMSNDYLTLHNLDGVVSTGFEMENYRMFLKENFRASDLPELSVPNIPVPQLADLNSAQSLLLLKWLNHHYSLSPYTFWESRKALLKSLQETTWLHTEQHGLRSPKICFMPQYRLTSLFNSSDVPFIDENFYEDVDSFSGLLKTLGVVNDPEYGIDAVTELVKKLMQEIRPVVTKEKIVKFYRYLNTFGHRPSSRYFDQVFIPAGTVTSGNEAGWVKVTDCIIPDPENYFKGVLPILSEIYPQDLLQFFEDVLQVPKVVSYARYYNLWILWRENLMQYDSMRCAHLWEKLALNWKNCDPSQKQTFKSKAAVLSVRNQDELHITPPASAYIPDDMQLRRIFMAYSTAPLFVWYPKGYSRFEAELNEVYEYLGVKKLADCVQVIFDMDVDTLTVNSRQSKHKFITGGLLAAILGLISDRKFGFSAERRRNAIRSLSKPVEKEMIEPCKIHYMISTDASEVTTTIDHHLFGFWDGKGVVYRLEETHELLTDAINIREPETQVLESICSKILAETPMVAQGLVDFLKLLVGCQFDEAAVAHELRRKNLKFYSEDLEFLQEVTNSLITGEMKLGTFRSLILG</sequence>
<keyword evidence="3" id="KW-1185">Reference proteome</keyword>
<name>A0ABD1Z1M7_9MARC</name>
<evidence type="ECO:0000259" key="1">
    <source>
        <dbReference type="Pfam" id="PF25794"/>
    </source>
</evidence>
<reference evidence="2 3" key="1">
    <citation type="submission" date="2024-09" db="EMBL/GenBank/DDBJ databases">
        <title>Chromosome-scale assembly of Riccia fluitans.</title>
        <authorList>
            <person name="Paukszto L."/>
            <person name="Sawicki J."/>
            <person name="Karawczyk K."/>
            <person name="Piernik-Szablinska J."/>
            <person name="Szczecinska M."/>
            <person name="Mazdziarz M."/>
        </authorList>
    </citation>
    <scope>NUCLEOTIDE SEQUENCE [LARGE SCALE GENOMIC DNA]</scope>
    <source>
        <strain evidence="2">Rf_01</strain>
        <tissue evidence="2">Aerial parts of the thallus</tissue>
    </source>
</reference>
<evidence type="ECO:0000313" key="3">
    <source>
        <dbReference type="Proteomes" id="UP001605036"/>
    </source>
</evidence>
<dbReference type="PANTHER" id="PTHR32387:SF3">
    <property type="entry name" value="ATP_DNA BINDING PROTEIN"/>
    <property type="match status" value="1"/>
</dbReference>
<dbReference type="SUPFAM" id="SSF55874">
    <property type="entry name" value="ATPase domain of HSP90 chaperone/DNA topoisomerase II/histidine kinase"/>
    <property type="match status" value="1"/>
</dbReference>